<keyword evidence="10" id="KW-0285">Flavoprotein</keyword>
<accession>A0A6P7PTS6</accession>
<evidence type="ECO:0000256" key="14">
    <source>
        <dbReference type="ARBA" id="ARBA00022843"/>
    </source>
</evidence>
<gene>
    <name evidence="33" type="primary">aifm1</name>
</gene>
<protein>
    <recommendedName>
        <fullName evidence="26">Apoptosis-inducing factor 1, mitochondrial</fullName>
    </recommendedName>
    <alternativeName>
        <fullName evidence="27">Programmed cell death protein 8</fullName>
    </alternativeName>
</protein>
<dbReference type="InterPro" id="IPR050446">
    <property type="entry name" value="FAD-oxidoreductase/Apoptosis"/>
</dbReference>
<evidence type="ECO:0000256" key="18">
    <source>
        <dbReference type="ARBA" id="ARBA00023027"/>
    </source>
</evidence>
<evidence type="ECO:0000256" key="20">
    <source>
        <dbReference type="ARBA" id="ARBA00023128"/>
    </source>
</evidence>
<evidence type="ECO:0000256" key="19">
    <source>
        <dbReference type="ARBA" id="ARBA00023125"/>
    </source>
</evidence>
<name>A0A6P7PTS6_BETSP</name>
<evidence type="ECO:0000256" key="23">
    <source>
        <dbReference type="ARBA" id="ARBA00047786"/>
    </source>
</evidence>
<dbReference type="Gene3D" id="3.30.390.30">
    <property type="match status" value="1"/>
</dbReference>
<evidence type="ECO:0000256" key="5">
    <source>
        <dbReference type="ARBA" id="ARBA00004569"/>
    </source>
</evidence>
<evidence type="ECO:0000256" key="11">
    <source>
        <dbReference type="ARBA" id="ARBA00022703"/>
    </source>
</evidence>
<evidence type="ECO:0000256" key="3">
    <source>
        <dbReference type="ARBA" id="ARBA00004273"/>
    </source>
</evidence>
<keyword evidence="17" id="KW-0560">Oxidoreductase</keyword>
<dbReference type="GO" id="GO:0033108">
    <property type="term" value="P:mitochondrial respiratory chain complex assembly"/>
    <property type="evidence" value="ECO:0007669"/>
    <property type="project" value="TreeGrafter"/>
</dbReference>
<evidence type="ECO:0000256" key="22">
    <source>
        <dbReference type="ARBA" id="ARBA00023242"/>
    </source>
</evidence>
<organism evidence="32 33">
    <name type="scientific">Betta splendens</name>
    <name type="common">Siamese fighting fish</name>
    <dbReference type="NCBI Taxonomy" id="158456"/>
    <lineage>
        <taxon>Eukaryota</taxon>
        <taxon>Metazoa</taxon>
        <taxon>Chordata</taxon>
        <taxon>Craniata</taxon>
        <taxon>Vertebrata</taxon>
        <taxon>Euteleostomi</taxon>
        <taxon>Actinopterygii</taxon>
        <taxon>Neopterygii</taxon>
        <taxon>Teleostei</taxon>
        <taxon>Neoteleostei</taxon>
        <taxon>Acanthomorphata</taxon>
        <taxon>Anabantaria</taxon>
        <taxon>Anabantiformes</taxon>
        <taxon>Anabantoidei</taxon>
        <taxon>Osphronemidae</taxon>
        <taxon>Betta</taxon>
    </lineage>
</organism>
<comment type="cofactor">
    <cofactor evidence="1">
        <name>FAD</name>
        <dbReference type="ChEBI" id="CHEBI:57692"/>
    </cofactor>
</comment>
<feature type="region of interest" description="Disordered" evidence="28">
    <location>
        <begin position="551"/>
        <end position="592"/>
    </location>
</feature>
<dbReference type="InterPro" id="IPR016156">
    <property type="entry name" value="FAD/NAD-linked_Rdtase_dimer_sf"/>
</dbReference>
<dbReference type="Pfam" id="PF07992">
    <property type="entry name" value="Pyr_redox_2"/>
    <property type="match status" value="1"/>
</dbReference>
<dbReference type="FunFam" id="3.30.390.30:FF:000007">
    <property type="entry name" value="Putative apoptosis-inducing factor 1, mitochondrial"/>
    <property type="match status" value="1"/>
</dbReference>
<evidence type="ECO:0000256" key="21">
    <source>
        <dbReference type="ARBA" id="ARBA00023136"/>
    </source>
</evidence>
<dbReference type="GO" id="GO:0016174">
    <property type="term" value="F:NAD(P)H oxidase H2O2-forming activity"/>
    <property type="evidence" value="ECO:0007669"/>
    <property type="project" value="TreeGrafter"/>
</dbReference>
<evidence type="ECO:0000259" key="31">
    <source>
        <dbReference type="Pfam" id="PF14721"/>
    </source>
</evidence>
<dbReference type="AlphaFoldDB" id="A0A6P7PTS6"/>
<feature type="domain" description="FAD/NAD(P)-binding" evidence="30">
    <location>
        <begin position="173"/>
        <end position="499"/>
    </location>
</feature>
<dbReference type="GO" id="GO:0005758">
    <property type="term" value="C:mitochondrial intermembrane space"/>
    <property type="evidence" value="ECO:0007669"/>
    <property type="project" value="UniProtKB-SubCell"/>
</dbReference>
<dbReference type="PRINTS" id="PR00411">
    <property type="entry name" value="PNDRDTASEI"/>
</dbReference>
<keyword evidence="13" id="KW-0274">FAD</keyword>
<dbReference type="PRINTS" id="PR00368">
    <property type="entry name" value="FADPNR"/>
</dbReference>
<dbReference type="GO" id="GO:0043068">
    <property type="term" value="P:positive regulation of programmed cell death"/>
    <property type="evidence" value="ECO:0007669"/>
    <property type="project" value="UniProtKB-ARBA"/>
</dbReference>
<evidence type="ECO:0000256" key="13">
    <source>
        <dbReference type="ARBA" id="ARBA00022827"/>
    </source>
</evidence>
<evidence type="ECO:0000313" key="32">
    <source>
        <dbReference type="Proteomes" id="UP000515150"/>
    </source>
</evidence>
<dbReference type="InterPro" id="IPR029324">
    <property type="entry name" value="AIF_C"/>
</dbReference>
<keyword evidence="32" id="KW-1185">Reference proteome</keyword>
<keyword evidence="21 29" id="KW-0472">Membrane</keyword>
<comment type="subcellular location">
    <subcellularLocation>
        <location evidence="4">Cytoplasm</location>
        <location evidence="4">Perinuclear region</location>
    </subcellularLocation>
    <subcellularLocation>
        <location evidence="3">Mitochondrion inner membrane</location>
    </subcellularLocation>
    <subcellularLocation>
        <location evidence="5">Mitochondrion intermembrane space</location>
    </subcellularLocation>
    <subcellularLocation>
        <location evidence="2">Nucleus</location>
    </subcellularLocation>
</comment>
<dbReference type="CTD" id="9131"/>
<feature type="compositionally biased region" description="Pro residues" evidence="28">
    <location>
        <begin position="145"/>
        <end position="155"/>
    </location>
</feature>
<evidence type="ECO:0000256" key="7">
    <source>
        <dbReference type="ARBA" id="ARBA00022490"/>
    </source>
</evidence>
<dbReference type="GO" id="GO:0071949">
    <property type="term" value="F:FAD binding"/>
    <property type="evidence" value="ECO:0007669"/>
    <property type="project" value="TreeGrafter"/>
</dbReference>
<keyword evidence="29" id="KW-1133">Transmembrane helix</keyword>
<keyword evidence="18" id="KW-0520">NAD</keyword>
<evidence type="ECO:0000256" key="17">
    <source>
        <dbReference type="ARBA" id="ARBA00023002"/>
    </source>
</evidence>
<evidence type="ECO:0000256" key="9">
    <source>
        <dbReference type="ARBA" id="ARBA00022553"/>
    </source>
</evidence>
<evidence type="ECO:0000256" key="12">
    <source>
        <dbReference type="ARBA" id="ARBA00022792"/>
    </source>
</evidence>
<proteinExistence type="inferred from homology"/>
<comment type="catalytic activity">
    <reaction evidence="23">
        <text>A + NADH + H(+) = AH2 + NAD(+)</text>
        <dbReference type="Rhea" id="RHEA:11356"/>
        <dbReference type="ChEBI" id="CHEBI:13193"/>
        <dbReference type="ChEBI" id="CHEBI:15378"/>
        <dbReference type="ChEBI" id="CHEBI:17499"/>
        <dbReference type="ChEBI" id="CHEBI:57540"/>
        <dbReference type="ChEBI" id="CHEBI:57945"/>
    </reaction>
</comment>
<keyword evidence="20" id="KW-0496">Mitochondrion</keyword>
<dbReference type="GO" id="GO:0048471">
    <property type="term" value="C:perinuclear region of cytoplasm"/>
    <property type="evidence" value="ECO:0007669"/>
    <property type="project" value="UniProtKB-SubCell"/>
</dbReference>
<keyword evidence="19" id="KW-0238">DNA-binding</keyword>
<keyword evidence="7" id="KW-0963">Cytoplasm</keyword>
<comment type="subunit">
    <text evidence="25">Monomer (oxidized form). Homodimer (reduced form). Upon reduction with NADH, undergoes dimerization and forms tight, long-lived FADH2-NAD charge transfer complexes (CTC) resistant to oxidation. Also dimerizes with isoform 3 preventing its release from mitochondria. Interacts with XIAP/BIRC4. Interacts (via N-terminus) with EIF3G (via C-terminus). Interacts with PRELID1. Interacts with CHCHD4; the interaction increases in presence of NADH. Interacts with processed form of PARP1 (Poly [ADP-ribose] polymerase 1, processed C-terminus); interaction is mediated with poly-ADP-ribose chains attached to PARP1, promoting translocation into the nucleus.</text>
</comment>
<dbReference type="PANTHER" id="PTHR43557:SF4">
    <property type="entry name" value="APOPTOSIS-INDUCING FACTOR 1, MITOCHONDRIAL"/>
    <property type="match status" value="1"/>
</dbReference>
<keyword evidence="16" id="KW-0007">Acetylation</keyword>
<dbReference type="Proteomes" id="UP000515150">
    <property type="component" value="Chromosome 14"/>
</dbReference>
<evidence type="ECO:0000256" key="10">
    <source>
        <dbReference type="ARBA" id="ARBA00022630"/>
    </source>
</evidence>
<keyword evidence="22" id="KW-0539">Nucleus</keyword>
<evidence type="ECO:0000256" key="16">
    <source>
        <dbReference type="ARBA" id="ARBA00022990"/>
    </source>
</evidence>
<dbReference type="GO" id="GO:0005743">
    <property type="term" value="C:mitochondrial inner membrane"/>
    <property type="evidence" value="ECO:0007669"/>
    <property type="project" value="UniProtKB-SubCell"/>
</dbReference>
<keyword evidence="11" id="KW-0053">Apoptosis</keyword>
<evidence type="ECO:0000256" key="8">
    <source>
        <dbReference type="ARBA" id="ARBA00022499"/>
    </source>
</evidence>
<evidence type="ECO:0000256" key="27">
    <source>
        <dbReference type="ARBA" id="ARBA00078456"/>
    </source>
</evidence>
<dbReference type="KEGG" id="bspl:114869620"/>
<dbReference type="RefSeq" id="XP_029029829.1">
    <property type="nucleotide sequence ID" value="XM_029173996.3"/>
</dbReference>
<dbReference type="SUPFAM" id="SSF51905">
    <property type="entry name" value="FAD/NAD(P)-binding domain"/>
    <property type="match status" value="2"/>
</dbReference>
<sequence>MLKCRSAWRKLAPLAKSSSTLCRQNARRAGLNNVRIPTLPVAHMSTGPGGWNRDRLLYALLVGGAAIGTGLYAYQMLEEAKERDQERMRLILSRAQKASTEKAAPPEQTHTSAAKTTETKAIPEPGPEAAPSPEEQSPTTAEAVPAPPSETPEPAPAEDSTPTLKFPSHAPYLLIGGGTASFAAARSIRARDPGARVLIVTDEPDLPYMRPPLSKELWFSDDPSVTETLRFKQWNGKERSIYFQPPSFYITAEELDSAENGGVAVLTGRKVVHMDVRGNKVKLDDDREISYDKCLIATGGVPRNLQVIERAGEEVINRTTLFRKIEDFKSLDKVSRNVKSITIIGGGFLGSELACALGRRATESGLEVIQMFPEKGNMGKVLPEYLSNWTTEKVKKEGVKIISEALVKSVTFKDDTLEIKLKDGRLVKTDHIVAAVGLEPNADLAKSAGLEVDSDFGGYRVNAELQARSNIWVAGDAACFYDIRLGRRRVEHHDHAVVSGRLAGENMTGASKPYWHQSMFWSDLGPDVGYEAIGIVDSSLPTVGVFAKATAKDTPKAATEESGTGIRSESETEDTASSPVASSAPAPAVEHSKDDYGKGVVFYLRDKVVVGIILWNVFNRMPIARKIIKDGEEHADLNEVAKLFNIHED</sequence>
<keyword evidence="12" id="KW-0999">Mitochondrion inner membrane</keyword>
<evidence type="ECO:0000256" key="2">
    <source>
        <dbReference type="ARBA" id="ARBA00004123"/>
    </source>
</evidence>
<keyword evidence="15" id="KW-0809">Transit peptide</keyword>
<evidence type="ECO:0000256" key="15">
    <source>
        <dbReference type="ARBA" id="ARBA00022946"/>
    </source>
</evidence>
<evidence type="ECO:0000256" key="6">
    <source>
        <dbReference type="ARBA" id="ARBA00006442"/>
    </source>
</evidence>
<dbReference type="InterPro" id="IPR023753">
    <property type="entry name" value="FAD/NAD-binding_dom"/>
</dbReference>
<dbReference type="SUPFAM" id="SSF55424">
    <property type="entry name" value="FAD/NAD-linked reductases, dimerisation (C-terminal) domain"/>
    <property type="match status" value="1"/>
</dbReference>
<feature type="transmembrane region" description="Helical" evidence="29">
    <location>
        <begin position="56"/>
        <end position="74"/>
    </location>
</feature>
<feature type="compositionally biased region" description="Low complexity" evidence="28">
    <location>
        <begin position="576"/>
        <end position="589"/>
    </location>
</feature>
<evidence type="ECO:0000256" key="28">
    <source>
        <dbReference type="SAM" id="MobiDB-lite"/>
    </source>
</evidence>
<dbReference type="Pfam" id="PF14721">
    <property type="entry name" value="AIF_C"/>
    <property type="match status" value="1"/>
</dbReference>
<dbReference type="InParanoid" id="A0A6P7PTS6"/>
<dbReference type="GeneID" id="114869620"/>
<evidence type="ECO:0000256" key="26">
    <source>
        <dbReference type="ARBA" id="ARBA00067295"/>
    </source>
</evidence>
<dbReference type="Gene3D" id="3.50.50.60">
    <property type="entry name" value="FAD/NAD(P)-binding domain"/>
    <property type="match status" value="2"/>
</dbReference>
<dbReference type="InterPro" id="IPR036188">
    <property type="entry name" value="FAD/NAD-bd_sf"/>
</dbReference>
<dbReference type="PANTHER" id="PTHR43557">
    <property type="entry name" value="APOPTOSIS-INDUCING FACTOR 1"/>
    <property type="match status" value="1"/>
</dbReference>
<keyword evidence="8" id="KW-1017">Isopeptide bond</keyword>
<dbReference type="SMART" id="SM01353">
    <property type="entry name" value="AIF_C"/>
    <property type="match status" value="1"/>
</dbReference>
<keyword evidence="14" id="KW-0832">Ubl conjugation</keyword>
<evidence type="ECO:0000256" key="25">
    <source>
        <dbReference type="ARBA" id="ARBA00062987"/>
    </source>
</evidence>
<feature type="region of interest" description="Disordered" evidence="28">
    <location>
        <begin position="96"/>
        <end position="165"/>
    </location>
</feature>
<dbReference type="GO" id="GO:0005634">
    <property type="term" value="C:nucleus"/>
    <property type="evidence" value="ECO:0007669"/>
    <property type="project" value="UniProtKB-SubCell"/>
</dbReference>
<evidence type="ECO:0000256" key="1">
    <source>
        <dbReference type="ARBA" id="ARBA00001974"/>
    </source>
</evidence>
<dbReference type="GO" id="GO:0006915">
    <property type="term" value="P:apoptotic process"/>
    <property type="evidence" value="ECO:0007669"/>
    <property type="project" value="UniProtKB-KW"/>
</dbReference>
<evidence type="ECO:0000313" key="33">
    <source>
        <dbReference type="RefSeq" id="XP_029029829.1"/>
    </source>
</evidence>
<evidence type="ECO:0000256" key="29">
    <source>
        <dbReference type="SAM" id="Phobius"/>
    </source>
</evidence>
<evidence type="ECO:0000256" key="4">
    <source>
        <dbReference type="ARBA" id="ARBA00004556"/>
    </source>
</evidence>
<comment type="function">
    <text evidence="24">Functions both as NADH oxidoreductase and as regulator of apoptosis. In response to apoptotic stimuli, it is released from the mitochondrion intermembrane space into the cytosol and to the nucleus, where it functions as a proapoptotic factor in a caspase-independent pathway. Release into the cytoplasm is mediated upon binding to poly-ADP-ribose chains. The soluble form (AIFsol) found in the nucleus induces 'parthanatos' i.e. caspase-independent fragmentation of chromosomal DNA. Binds to DNA in a sequence-independent manner. Interacts with EIF3G, and thereby inhibits the EIF3 machinery and protein synthesis, and activates caspase-7 to amplify apoptosis. Plays a critical role in caspase-independent, pyknotic cell death in hydrogen peroxide-exposed cells. In contrast, participates in normal mitochondrial metabolism. Plays an important role in the regulation of respiratory chain biogenesis by interacting with CHCHD4 and controlling CHCHD4 mitochondrial import.</text>
</comment>
<comment type="similarity">
    <text evidence="6">Belongs to the FAD-dependent oxidoreductase family.</text>
</comment>
<feature type="domain" description="Mitochondrial apoptosis-inducing factor C-terminal" evidence="31">
    <location>
        <begin position="503"/>
        <end position="630"/>
    </location>
</feature>
<dbReference type="GO" id="GO:0046983">
    <property type="term" value="F:protein dimerization activity"/>
    <property type="evidence" value="ECO:0007669"/>
    <property type="project" value="InterPro"/>
</dbReference>
<feature type="compositionally biased region" description="Low complexity" evidence="28">
    <location>
        <begin position="131"/>
        <end position="144"/>
    </location>
</feature>
<evidence type="ECO:0000256" key="24">
    <source>
        <dbReference type="ARBA" id="ARBA00055744"/>
    </source>
</evidence>
<evidence type="ECO:0000259" key="30">
    <source>
        <dbReference type="Pfam" id="PF07992"/>
    </source>
</evidence>
<keyword evidence="29" id="KW-0812">Transmembrane</keyword>
<dbReference type="OrthoDB" id="6029at2759"/>
<keyword evidence="9" id="KW-0597">Phosphoprotein</keyword>
<reference evidence="33" key="1">
    <citation type="submission" date="2025-08" db="UniProtKB">
        <authorList>
            <consortium name="RefSeq"/>
        </authorList>
    </citation>
    <scope>IDENTIFICATION</scope>
</reference>
<dbReference type="GO" id="GO:0003677">
    <property type="term" value="F:DNA binding"/>
    <property type="evidence" value="ECO:0007669"/>
    <property type="project" value="UniProtKB-KW"/>
</dbReference>